<name>A0A109UZ20_9SACH</name>
<evidence type="ECO:0000256" key="1">
    <source>
        <dbReference type="ARBA" id="ARBA00022574"/>
    </source>
</evidence>
<evidence type="ECO:0000256" key="3">
    <source>
        <dbReference type="PROSITE-ProRule" id="PRU00221"/>
    </source>
</evidence>
<accession>A0A109UZ20</accession>
<dbReference type="SUPFAM" id="SSF50978">
    <property type="entry name" value="WD40 repeat-like"/>
    <property type="match status" value="1"/>
</dbReference>
<proteinExistence type="predicted"/>
<dbReference type="InterPro" id="IPR036322">
    <property type="entry name" value="WD40_repeat_dom_sf"/>
</dbReference>
<dbReference type="InterPro" id="IPR051179">
    <property type="entry name" value="WD_repeat_multifunction"/>
</dbReference>
<protein>
    <submittedName>
        <fullName evidence="4">HDL072Cp</fullName>
    </submittedName>
</protein>
<dbReference type="PROSITE" id="PS50082">
    <property type="entry name" value="WD_REPEATS_2"/>
    <property type="match status" value="1"/>
</dbReference>
<evidence type="ECO:0000256" key="2">
    <source>
        <dbReference type="ARBA" id="ARBA00022737"/>
    </source>
</evidence>
<dbReference type="PROSITE" id="PS50294">
    <property type="entry name" value="WD_REPEATS_REGION"/>
    <property type="match status" value="1"/>
</dbReference>
<keyword evidence="1 3" id="KW-0853">WD repeat</keyword>
<sequence length="422" mass="46732">MDSHEETPEELESVPQEEFIEVDEVAQEVGDDAEDKMMDIDDEDGEETIEIDMSNNSWSYFDEHSDSVFTVSHHPSLPLAVTGGGDNRARLWTSHHKEVKVVSTVEHSESVIQAAFTASGKYLVTMDMNGQVLVHKSMKGGAKWKKIAELQEVDEIVWGEVHPRKDGYFAFGAVDGSVWCYQIDEASDTLVHLMSGYMHSQDCTMGRFIDEKSQEDMLTLVTCSLDSTIVGWNCFTGQSVFKVTSSELKGLETPWITLSYAPAELTKGTPIVACGSDNGVLVIINGQTGAVLHMSAVVEVKEGEEKMDASIESITWSAKRSLMALGLVSGEILLYDTQTWRTRHKFVLPDSVTKLKFDDATGNFLFASCIVGKVYQFDARSGQEVHVFVGHNLGVLDFVLVEDKKRLITAGDEGVSLIFEYQ</sequence>
<dbReference type="Pfam" id="PF00400">
    <property type="entry name" value="WD40"/>
    <property type="match status" value="1"/>
</dbReference>
<dbReference type="Gene3D" id="2.130.10.10">
    <property type="entry name" value="YVTN repeat-like/Quinoprotein amine dehydrogenase"/>
    <property type="match status" value="1"/>
</dbReference>
<dbReference type="RefSeq" id="XP_017987668.1">
    <property type="nucleotide sequence ID" value="XM_018131754.1"/>
</dbReference>
<dbReference type="EMBL" id="CP014244">
    <property type="protein sequence ID" value="AMD20672.1"/>
    <property type="molecule type" value="Genomic_DNA"/>
</dbReference>
<dbReference type="InterPro" id="IPR015943">
    <property type="entry name" value="WD40/YVTN_repeat-like_dom_sf"/>
</dbReference>
<feature type="repeat" description="WD" evidence="3">
    <location>
        <begin position="61"/>
        <end position="92"/>
    </location>
</feature>
<evidence type="ECO:0000313" key="4">
    <source>
        <dbReference type="EMBL" id="AMD20672.1"/>
    </source>
</evidence>
<gene>
    <name evidence="4" type="ORF">AW171_hschr42575</name>
</gene>
<dbReference type="AlphaFoldDB" id="A0A109UZ20"/>
<dbReference type="PANTHER" id="PTHR19857:SF8">
    <property type="entry name" value="ANGIO-ASSOCIATED MIGRATORY CELL PROTEIN"/>
    <property type="match status" value="1"/>
</dbReference>
<keyword evidence="5" id="KW-1185">Reference proteome</keyword>
<dbReference type="STRING" id="45286.A0A109UZ20"/>
<dbReference type="GeneID" id="28723928"/>
<dbReference type="SMART" id="SM00320">
    <property type="entry name" value="WD40"/>
    <property type="match status" value="7"/>
</dbReference>
<evidence type="ECO:0000313" key="5">
    <source>
        <dbReference type="Proteomes" id="UP000243052"/>
    </source>
</evidence>
<organism evidence="4 5">
    <name type="scientific">Eremothecium sinecaudum</name>
    <dbReference type="NCBI Taxonomy" id="45286"/>
    <lineage>
        <taxon>Eukaryota</taxon>
        <taxon>Fungi</taxon>
        <taxon>Dikarya</taxon>
        <taxon>Ascomycota</taxon>
        <taxon>Saccharomycotina</taxon>
        <taxon>Saccharomycetes</taxon>
        <taxon>Saccharomycetales</taxon>
        <taxon>Saccharomycetaceae</taxon>
        <taxon>Eremothecium</taxon>
    </lineage>
</organism>
<dbReference type="PANTHER" id="PTHR19857">
    <property type="entry name" value="MITOCHONDRIAL DIVISION PROTEIN 1-RELATED"/>
    <property type="match status" value="1"/>
</dbReference>
<reference evidence="4 5" key="1">
    <citation type="submission" date="2016-01" db="EMBL/GenBank/DDBJ databases">
        <title>Genome sequence of the yeast Holleya sinecauda.</title>
        <authorList>
            <person name="Dietrich F.S."/>
        </authorList>
    </citation>
    <scope>NUCLEOTIDE SEQUENCE [LARGE SCALE GENOMIC DNA]</scope>
    <source>
        <strain evidence="4 5">ATCC 58844</strain>
    </source>
</reference>
<dbReference type="Proteomes" id="UP000243052">
    <property type="component" value="Chromosome iv"/>
</dbReference>
<keyword evidence="2" id="KW-0677">Repeat</keyword>
<dbReference type="OrthoDB" id="10261640at2759"/>
<dbReference type="InterPro" id="IPR001680">
    <property type="entry name" value="WD40_rpt"/>
</dbReference>
<dbReference type="FunFam" id="2.130.10.10:FF:000630">
    <property type="entry name" value="Ribosome assembly protein SQT1"/>
    <property type="match status" value="1"/>
</dbReference>